<protein>
    <recommendedName>
        <fullName evidence="1">DUF6570 domain-containing protein</fullName>
    </recommendedName>
</protein>
<comment type="caution">
    <text evidence="2">The sequence shown here is derived from an EMBL/GenBank/DDBJ whole genome shotgun (WGS) entry which is preliminary data.</text>
</comment>
<organism evidence="2 3">
    <name type="scientific">Trichogramma kaykai</name>
    <dbReference type="NCBI Taxonomy" id="54128"/>
    <lineage>
        <taxon>Eukaryota</taxon>
        <taxon>Metazoa</taxon>
        <taxon>Ecdysozoa</taxon>
        <taxon>Arthropoda</taxon>
        <taxon>Hexapoda</taxon>
        <taxon>Insecta</taxon>
        <taxon>Pterygota</taxon>
        <taxon>Neoptera</taxon>
        <taxon>Endopterygota</taxon>
        <taxon>Hymenoptera</taxon>
        <taxon>Apocrita</taxon>
        <taxon>Proctotrupomorpha</taxon>
        <taxon>Chalcidoidea</taxon>
        <taxon>Trichogrammatidae</taxon>
        <taxon>Trichogramma</taxon>
    </lineage>
</organism>
<dbReference type="Pfam" id="PF20209">
    <property type="entry name" value="DUF6570"/>
    <property type="match status" value="1"/>
</dbReference>
<dbReference type="AlphaFoldDB" id="A0ABD2WH62"/>
<evidence type="ECO:0000313" key="2">
    <source>
        <dbReference type="EMBL" id="KAL3392308.1"/>
    </source>
</evidence>
<evidence type="ECO:0000313" key="3">
    <source>
        <dbReference type="Proteomes" id="UP001627154"/>
    </source>
</evidence>
<gene>
    <name evidence="2" type="ORF">TKK_013135</name>
</gene>
<accession>A0ABD2WH62</accession>
<proteinExistence type="predicted"/>
<keyword evidence="3" id="KW-1185">Reference proteome</keyword>
<reference evidence="2 3" key="1">
    <citation type="journal article" date="2024" name="bioRxiv">
        <title>A reference genome for Trichogramma kaykai: A tiny desert-dwelling parasitoid wasp with competing sex-ratio distorters.</title>
        <authorList>
            <person name="Culotta J."/>
            <person name="Lindsey A.R."/>
        </authorList>
    </citation>
    <scope>NUCLEOTIDE SEQUENCE [LARGE SCALE GENOMIC DNA]</scope>
    <source>
        <strain evidence="2 3">KSX58</strain>
    </source>
</reference>
<feature type="domain" description="DUF6570" evidence="1">
    <location>
        <begin position="96"/>
        <end position="215"/>
    </location>
</feature>
<dbReference type="EMBL" id="JBJJXI010000106">
    <property type="protein sequence ID" value="KAL3392308.1"/>
    <property type="molecule type" value="Genomic_DNA"/>
</dbReference>
<name>A0ABD2WH62_9HYME</name>
<sequence length="350" mass="40194">MPPVRRQLVKTRRQLRMNAKPCEQSCSRETDTNDLTSLFSIPKLNKQHVSAGLMFDKKIADIKWMQCKTCNIRFPNLKLIKSMCHSCCNDEKKAMFYKNNNIDQGPIPTELRDLTYIGQMLIARVHPVISVFRIHGSQYAYSGNVINFRQEVQTFINELPVDIRKVPSTLLVNKVTVSGIAQFLVRSKKVLQASLWLKQNNNYYNSIEISYSNLNMLPVDGDILDQIRNVIDESGDQNVRCERDDIEYDNIIRDSSIFSLIDVDKNDVINKELRLNYPITVGLPVNEFTTEGYIALAFPVLFPTGKGNYLQARTVSISRDKYFKYLMHYEDGRVKIATVLIAPQINVLAE</sequence>
<dbReference type="Proteomes" id="UP001627154">
    <property type="component" value="Unassembled WGS sequence"/>
</dbReference>
<dbReference type="InterPro" id="IPR046700">
    <property type="entry name" value="DUF6570"/>
</dbReference>
<evidence type="ECO:0000259" key="1">
    <source>
        <dbReference type="Pfam" id="PF20209"/>
    </source>
</evidence>